<dbReference type="RefSeq" id="WP_318785316.1">
    <property type="nucleotide sequence ID" value="NZ_JAWDKC010000011.1"/>
</dbReference>
<protein>
    <submittedName>
        <fullName evidence="1">Uncharacterized protein</fullName>
    </submittedName>
</protein>
<organism evidence="1 2">
    <name type="scientific">Methanimicrococcus hacksteinii</name>
    <dbReference type="NCBI Taxonomy" id="3028293"/>
    <lineage>
        <taxon>Archaea</taxon>
        <taxon>Methanobacteriati</taxon>
        <taxon>Methanobacteriota</taxon>
        <taxon>Stenosarchaea group</taxon>
        <taxon>Methanomicrobia</taxon>
        <taxon>Methanosarcinales</taxon>
        <taxon>Methanosarcinaceae</taxon>
        <taxon>Methanimicrococcus</taxon>
    </lineage>
</organism>
<keyword evidence="2" id="KW-1185">Reference proteome</keyword>
<evidence type="ECO:0000313" key="1">
    <source>
        <dbReference type="EMBL" id="MDV0444907.1"/>
    </source>
</evidence>
<dbReference type="Proteomes" id="UP001272052">
    <property type="component" value="Unassembled WGS sequence"/>
</dbReference>
<gene>
    <name evidence="1" type="ORF">MmiAt1_04530</name>
</gene>
<proteinExistence type="predicted"/>
<accession>A0ABU3VNE9</accession>
<reference evidence="1 2" key="1">
    <citation type="submission" date="2023-06" db="EMBL/GenBank/DDBJ databases">
        <title>Genome sequence of Methanimicrococcus sp. At1.</title>
        <authorList>
            <person name="Protasov E."/>
            <person name="Platt K."/>
            <person name="Poehlein A."/>
            <person name="Daniel R."/>
            <person name="Brune A."/>
        </authorList>
    </citation>
    <scope>NUCLEOTIDE SEQUENCE [LARGE SCALE GENOMIC DNA]</scope>
    <source>
        <strain evidence="1 2">At1</strain>
    </source>
</reference>
<dbReference type="EMBL" id="JAWDKC010000011">
    <property type="protein sequence ID" value="MDV0444907.1"/>
    <property type="molecule type" value="Genomic_DNA"/>
</dbReference>
<sequence>MSIEIGTEYSELLKIRREKSRQTVFSEQAGAAAASAVCDRGISYIRFEWDETEFEEPETIRVRPANLIGAGGSDELIRFHKDPDYEDEVDFGFDSFKEQNRFDEDCGSHYDSLLPYDYETDVVDALNLDEQIAAYAANSWEFVSMAGNIILFQRPKWEA</sequence>
<name>A0ABU3VNE9_9EURY</name>
<comment type="caution">
    <text evidence="1">The sequence shown here is derived from an EMBL/GenBank/DDBJ whole genome shotgun (WGS) entry which is preliminary data.</text>
</comment>
<evidence type="ECO:0000313" key="2">
    <source>
        <dbReference type="Proteomes" id="UP001272052"/>
    </source>
</evidence>